<evidence type="ECO:0000313" key="2">
    <source>
        <dbReference type="Proteomes" id="UP001164539"/>
    </source>
</evidence>
<organism evidence="1 2">
    <name type="scientific">Melia azedarach</name>
    <name type="common">Chinaberry tree</name>
    <dbReference type="NCBI Taxonomy" id="155640"/>
    <lineage>
        <taxon>Eukaryota</taxon>
        <taxon>Viridiplantae</taxon>
        <taxon>Streptophyta</taxon>
        <taxon>Embryophyta</taxon>
        <taxon>Tracheophyta</taxon>
        <taxon>Spermatophyta</taxon>
        <taxon>Magnoliopsida</taxon>
        <taxon>eudicotyledons</taxon>
        <taxon>Gunneridae</taxon>
        <taxon>Pentapetalae</taxon>
        <taxon>rosids</taxon>
        <taxon>malvids</taxon>
        <taxon>Sapindales</taxon>
        <taxon>Meliaceae</taxon>
        <taxon>Melia</taxon>
    </lineage>
</organism>
<protein>
    <submittedName>
        <fullName evidence="1">Patatin</fullName>
    </submittedName>
</protein>
<keyword evidence="2" id="KW-1185">Reference proteome</keyword>
<evidence type="ECO:0000313" key="1">
    <source>
        <dbReference type="EMBL" id="KAJ4719713.1"/>
    </source>
</evidence>
<gene>
    <name evidence="1" type="ORF">OWV82_007649</name>
</gene>
<accession>A0ACC1Y8X6</accession>
<reference evidence="1 2" key="1">
    <citation type="journal article" date="2023" name="Science">
        <title>Complex scaffold remodeling in plant triterpene biosynthesis.</title>
        <authorList>
            <person name="De La Pena R."/>
            <person name="Hodgson H."/>
            <person name="Liu J.C."/>
            <person name="Stephenson M.J."/>
            <person name="Martin A.C."/>
            <person name="Owen C."/>
            <person name="Harkess A."/>
            <person name="Leebens-Mack J."/>
            <person name="Jimenez L.E."/>
            <person name="Osbourn A."/>
            <person name="Sattely E.S."/>
        </authorList>
    </citation>
    <scope>NUCLEOTIDE SEQUENCE [LARGE SCALE GENOMIC DNA]</scope>
    <source>
        <strain evidence="2">cv. JPN11</strain>
        <tissue evidence="1">Leaf</tissue>
    </source>
</reference>
<comment type="caution">
    <text evidence="1">The sequence shown here is derived from an EMBL/GenBank/DDBJ whole genome shotgun (WGS) entry which is preliminary data.</text>
</comment>
<proteinExistence type="predicted"/>
<dbReference type="Proteomes" id="UP001164539">
    <property type="component" value="Chromosome 4"/>
</dbReference>
<name>A0ACC1Y8X6_MELAZ</name>
<dbReference type="EMBL" id="CM051397">
    <property type="protein sequence ID" value="KAJ4719713.1"/>
    <property type="molecule type" value="Genomic_DNA"/>
</dbReference>
<sequence length="427" mass="48092">MADNENLITILSIDGEGVRGIIPGPILAFLETQLQKLDGDDAGIVDYFDFIAGTSTGGLVTAMLTAPNENNRPLFTAKDINNFYFEESPKIFPQEPEQGQQFLKIRHSLNWYDAITRWVKSVWNDYARPVYHSVEGFIQWVEKEAFFPKYDGDYLHHKIKEMLGDKFLHQTLTNVIILSFDIRLLQPIIFSTLKAKRDDSKDAQLSDICIGTSAAPYYLPPYFFEINSSQSTKKFNLVDGGVAANNPTLLAICEVTKEMSQNKGSPCLNIMDFSKLLVLSLGTGSSKRDEKLEVGDGKSWGLFSWFMGPNNTAPLFDVVLTAMDDMVDIYMSVFFQASGFKENYLRIQTDSLKYIEASTDNSKKENLENLEKIGRDLLKKPVSAVNLETGLYEPIEKQGTYEEALINFAAKLSEERRHRLQAQGTSG</sequence>